<evidence type="ECO:0000256" key="2">
    <source>
        <dbReference type="ARBA" id="ARBA00022670"/>
    </source>
</evidence>
<dbReference type="PRINTS" id="PR00723">
    <property type="entry name" value="SUBTILISIN"/>
</dbReference>
<keyword evidence="4 5" id="KW-0720">Serine protease</keyword>
<keyword evidence="2 5" id="KW-0645">Protease</keyword>
<feature type="domain" description="ENPP1-3/EXOG-like endonuclease/phosphodiesterase" evidence="6">
    <location>
        <begin position="434"/>
        <end position="671"/>
    </location>
</feature>
<dbReference type="Pfam" id="PF01223">
    <property type="entry name" value="Endonuclease_NS"/>
    <property type="match status" value="1"/>
</dbReference>
<evidence type="ECO:0000313" key="8">
    <source>
        <dbReference type="EMBL" id="MBN9672169.1"/>
    </source>
</evidence>
<dbReference type="RefSeq" id="WP_207141995.1">
    <property type="nucleotide sequence ID" value="NZ_JAEKJZ010000003.1"/>
</dbReference>
<dbReference type="Pfam" id="PF13365">
    <property type="entry name" value="Trypsin_2"/>
    <property type="match status" value="1"/>
</dbReference>
<dbReference type="InterPro" id="IPR015500">
    <property type="entry name" value="Peptidase_S8_subtilisin-rel"/>
</dbReference>
<dbReference type="SMART" id="SM00477">
    <property type="entry name" value="NUC"/>
    <property type="match status" value="1"/>
</dbReference>
<evidence type="ECO:0000256" key="5">
    <source>
        <dbReference type="PROSITE-ProRule" id="PRU01240"/>
    </source>
</evidence>
<evidence type="ECO:0000256" key="1">
    <source>
        <dbReference type="ARBA" id="ARBA00011073"/>
    </source>
</evidence>
<proteinExistence type="inferred from homology"/>
<dbReference type="EMBL" id="JAEKJZ010000003">
    <property type="protein sequence ID" value="MBN9672169.1"/>
    <property type="molecule type" value="Genomic_DNA"/>
</dbReference>
<dbReference type="Pfam" id="PF00082">
    <property type="entry name" value="Peptidase_S8"/>
    <property type="match status" value="1"/>
</dbReference>
<protein>
    <submittedName>
        <fullName evidence="8">DNA/RNA non-specific endonuclease</fullName>
    </submittedName>
</protein>
<gene>
    <name evidence="8" type="ORF">JF539_17585</name>
</gene>
<feature type="active site" description="Charge relay system" evidence="5">
    <location>
        <position position="928"/>
    </location>
</feature>
<dbReference type="InterPro" id="IPR050131">
    <property type="entry name" value="Peptidase_S8_subtilisin-like"/>
</dbReference>
<comment type="caution">
    <text evidence="8">The sequence shown here is derived from an EMBL/GenBank/DDBJ whole genome shotgun (WGS) entry which is preliminary data.</text>
</comment>
<organism evidence="8 9">
    <name type="scientific">Roseibium aggregatum</name>
    <dbReference type="NCBI Taxonomy" id="187304"/>
    <lineage>
        <taxon>Bacteria</taxon>
        <taxon>Pseudomonadati</taxon>
        <taxon>Pseudomonadota</taxon>
        <taxon>Alphaproteobacteria</taxon>
        <taxon>Hyphomicrobiales</taxon>
        <taxon>Stappiaceae</taxon>
        <taxon>Roseibium</taxon>
    </lineage>
</organism>
<evidence type="ECO:0000259" key="7">
    <source>
        <dbReference type="SMART" id="SM00892"/>
    </source>
</evidence>
<reference evidence="8" key="1">
    <citation type="submission" date="2020-12" db="EMBL/GenBank/DDBJ databases">
        <title>Oil enriched cultivation method for isolating marine PHA-producing bacteria.</title>
        <authorList>
            <person name="Zheng W."/>
            <person name="Yu S."/>
            <person name="Huang Y."/>
        </authorList>
    </citation>
    <scope>NUCLEOTIDE SEQUENCE</scope>
    <source>
        <strain evidence="8">SY-2-12</strain>
    </source>
</reference>
<dbReference type="GO" id="GO:0003676">
    <property type="term" value="F:nucleic acid binding"/>
    <property type="evidence" value="ECO:0007669"/>
    <property type="project" value="InterPro"/>
</dbReference>
<evidence type="ECO:0000259" key="6">
    <source>
        <dbReference type="SMART" id="SM00477"/>
    </source>
</evidence>
<dbReference type="InterPro" id="IPR044925">
    <property type="entry name" value="His-Me_finger_sf"/>
</dbReference>
<dbReference type="Gene3D" id="2.40.10.10">
    <property type="entry name" value="Trypsin-like serine proteases"/>
    <property type="match status" value="2"/>
</dbReference>
<dbReference type="Gene3D" id="3.40.570.10">
    <property type="entry name" value="Extracellular Endonuclease, subunit A"/>
    <property type="match status" value="1"/>
</dbReference>
<dbReference type="InterPro" id="IPR043504">
    <property type="entry name" value="Peptidase_S1_PA_chymotrypsin"/>
</dbReference>
<evidence type="ECO:0000256" key="3">
    <source>
        <dbReference type="ARBA" id="ARBA00022801"/>
    </source>
</evidence>
<dbReference type="SUPFAM" id="SSF52743">
    <property type="entry name" value="Subtilisin-like"/>
    <property type="match status" value="1"/>
</dbReference>
<dbReference type="Proteomes" id="UP000664096">
    <property type="component" value="Unassembled WGS sequence"/>
</dbReference>
<dbReference type="Gene3D" id="3.40.50.200">
    <property type="entry name" value="Peptidase S8/S53 domain"/>
    <property type="match status" value="1"/>
</dbReference>
<evidence type="ECO:0000256" key="4">
    <source>
        <dbReference type="ARBA" id="ARBA00022825"/>
    </source>
</evidence>
<dbReference type="InterPro" id="IPR044929">
    <property type="entry name" value="DNA/RNA_non-sp_Endonuclease_sf"/>
</dbReference>
<dbReference type="InterPro" id="IPR020821">
    <property type="entry name" value="ENPP1-3/EXOG-like_nuc-like"/>
</dbReference>
<evidence type="ECO:0000313" key="9">
    <source>
        <dbReference type="Proteomes" id="UP000664096"/>
    </source>
</evidence>
<dbReference type="PANTHER" id="PTHR43806:SF11">
    <property type="entry name" value="CEREVISIN-RELATED"/>
    <property type="match status" value="1"/>
</dbReference>
<accession>A0A939EFW9</accession>
<feature type="domain" description="DNA/RNA non-specific endonuclease/pyrophosphatase/phosphodiesterase" evidence="7">
    <location>
        <begin position="433"/>
        <end position="671"/>
    </location>
</feature>
<dbReference type="GO" id="GO:0004252">
    <property type="term" value="F:serine-type endopeptidase activity"/>
    <property type="evidence" value="ECO:0007669"/>
    <property type="project" value="UniProtKB-UniRule"/>
</dbReference>
<dbReference type="SMART" id="SM00892">
    <property type="entry name" value="Endonuclease_NS"/>
    <property type="match status" value="1"/>
</dbReference>
<comment type="similarity">
    <text evidence="1 5">Belongs to the peptidase S8 family.</text>
</comment>
<dbReference type="GO" id="GO:0046872">
    <property type="term" value="F:metal ion binding"/>
    <property type="evidence" value="ECO:0007669"/>
    <property type="project" value="InterPro"/>
</dbReference>
<feature type="active site" description="Charge relay system" evidence="5">
    <location>
        <position position="1083"/>
    </location>
</feature>
<dbReference type="InterPro" id="IPR000209">
    <property type="entry name" value="Peptidase_S8/S53_dom"/>
</dbReference>
<keyword evidence="8" id="KW-0540">Nuclease</keyword>
<dbReference type="PROSITE" id="PS51892">
    <property type="entry name" value="SUBTILASE"/>
    <property type="match status" value="1"/>
</dbReference>
<dbReference type="InterPro" id="IPR009003">
    <property type="entry name" value="Peptidase_S1_PA"/>
</dbReference>
<dbReference type="GO" id="GO:0004519">
    <property type="term" value="F:endonuclease activity"/>
    <property type="evidence" value="ECO:0007669"/>
    <property type="project" value="UniProtKB-KW"/>
</dbReference>
<feature type="active site" description="Charge relay system" evidence="5">
    <location>
        <position position="886"/>
    </location>
</feature>
<dbReference type="GO" id="GO:0006508">
    <property type="term" value="P:proteolysis"/>
    <property type="evidence" value="ECO:0007669"/>
    <property type="project" value="UniProtKB-KW"/>
</dbReference>
<sequence length="1250" mass="135303">MIEKPGGLEAAGAIGSLTRQTLEKLARDQRLNDRERFHLEAIIIPERRPAIDIVDGSYETRHQDWLHLNDGPVRDRLRQAFPSIGRLELPGHPSVPYGGTAFVVGDGLLMTNRHVAELFCEGIGTSGLRFITGVESGVDFLRERRSTHQEYIRITSVVLIHPYWDVAIVRTEGLRQSRHPLQLSTEPGANLLEREVALVGFPAYDPRNPADVQNFVFDGVYGIKRLQPGVLKTLAPVESYRHEVEALTHDSSTLGGNSGSCVLDLKSGDVLGVHFGGSYGTANFCVAAGDLARDGRVIDTGVRFSGPVQRADVPWDAYWQATEAAIPAAAPDNSSSPLPDRTSAMAQQTGEIRLSIPLEITIRVGEGVTTAAAATGALSATDGTERALEPFHDTDYSTRTGYDPDFLGPAVPLPTPRKPEDLARLEDGGHLLHYHHFSLAMHKKRRLALFTAANVDASAAAKRPGNRPNADYTRDGLGKLGPNDQEKWFSDQRILATEQLPDKFFTKDKGAFDKGHIVRRDDVAWGRTYEEMQNANGDTFHVTNCSPQVLGFNRSSRGKDNWGDLENLILRQADTEKLVVFGGPVLADADPVFLGVDLEGDVRVRIPEKYWKVVVAEKNGQLESFAFLLEQDLSDVPLEFAVPQKWKRSLRPVRVIEDLAQIDFHETIRNADQSGTNEAVAFAEAAGVTPPGGSGEAAGNTGGEAPGIDIGDILADWQKLQSEERSFEDFDTVRFVVSLGKSMTDQTVKAEVEDLLGLTVDVAGLFYSDPDLDRYRAIDIPGVVWDDRADLFDVARAIRTRLEAETVEPDLDTRYYDSDGGAPAIEGSAESSDVAFWCWVDENDPNIKPDDTDWAVTKTGVPEAWAFSSQEGKPAKGRGIRVFQPDTGVVPAHTEMPPRAADNPRSANFVEPGQRPVDPLRGSGNLGHGTATGSVVASPEAGKVRGTAPEAELVPVRCIRSVAVFNQSRVAQAIDHARRNDAHIITMSLGGVPSWALHSAVRKAVKANIIVFSAAGNCVETVVWPARYDEVIAVGGINFRDLPWKGSCSGRSVDISGPAELVLRADARDSTNLSKVGGGQGTSFATAHLAGIAACWLAHHGRDALIAKLRPGQTLQDQFRAMIASTARVPAGFDTDNYGAGIIDAEALVKRDPDAVLGLETIVERTRSSGELVAELLREIAGSGGLESAAPVLRDKQSELELACVGLDASRVRKRASRSLEAQPPMRVSGGLKTMLQGDVLDLVRSGGVR</sequence>
<dbReference type="SUPFAM" id="SSF50494">
    <property type="entry name" value="Trypsin-like serine proteases"/>
    <property type="match status" value="1"/>
</dbReference>
<name>A0A939EFW9_9HYPH</name>
<keyword evidence="3 5" id="KW-0378">Hydrolase</keyword>
<dbReference type="CDD" id="cd00306">
    <property type="entry name" value="Peptidases_S8_S53"/>
    <property type="match status" value="1"/>
</dbReference>
<dbReference type="AlphaFoldDB" id="A0A939EFW9"/>
<dbReference type="InterPro" id="IPR036852">
    <property type="entry name" value="Peptidase_S8/S53_dom_sf"/>
</dbReference>
<dbReference type="SUPFAM" id="SSF54060">
    <property type="entry name" value="His-Me finger endonucleases"/>
    <property type="match status" value="1"/>
</dbReference>
<dbReference type="InterPro" id="IPR001604">
    <property type="entry name" value="Endo_G_ENPP1-like_dom"/>
</dbReference>
<dbReference type="PANTHER" id="PTHR43806">
    <property type="entry name" value="PEPTIDASE S8"/>
    <property type="match status" value="1"/>
</dbReference>
<keyword evidence="8" id="KW-0255">Endonuclease</keyword>